<dbReference type="Pfam" id="PF09982">
    <property type="entry name" value="LpxR"/>
    <property type="match status" value="1"/>
</dbReference>
<feature type="chain" id="PRO_5041915100" evidence="1">
    <location>
        <begin position="20"/>
        <end position="327"/>
    </location>
</feature>
<evidence type="ECO:0000256" key="1">
    <source>
        <dbReference type="SAM" id="SignalP"/>
    </source>
</evidence>
<keyword evidence="3" id="KW-1185">Reference proteome</keyword>
<organism evidence="2 3">
    <name type="scientific">Arcobacter venerupis</name>
    <dbReference type="NCBI Taxonomy" id="1054033"/>
    <lineage>
        <taxon>Bacteria</taxon>
        <taxon>Pseudomonadati</taxon>
        <taxon>Campylobacterota</taxon>
        <taxon>Epsilonproteobacteria</taxon>
        <taxon>Campylobacterales</taxon>
        <taxon>Arcobacteraceae</taxon>
        <taxon>Arcobacter</taxon>
    </lineage>
</organism>
<gene>
    <name evidence="2" type="ORF">AVENP_2027</name>
</gene>
<dbReference type="AlphaFoldDB" id="A0AAE7E3T5"/>
<protein>
    <submittedName>
        <fullName evidence="2">DUF2219 domain-containing protein</fullName>
    </submittedName>
</protein>
<dbReference type="Gene3D" id="2.40.128.140">
    <property type="entry name" value="Outer membrane protein"/>
    <property type="match status" value="1"/>
</dbReference>
<dbReference type="EMBL" id="CP053840">
    <property type="protein sequence ID" value="QKF67568.1"/>
    <property type="molecule type" value="Genomic_DNA"/>
</dbReference>
<dbReference type="KEGG" id="avp:AVENP_2027"/>
<name>A0AAE7E3T5_9BACT</name>
<sequence length="327" mass="37842">MKLFLKIFSICLLSLNLNAQVISAFFENDVVDGQDKHYTNGAAFTYLSNKDTNDLNKYKSGFFDLVSKIPTFNNDTKYQTMGMTISHLTFTPNDSESYNKIIGDVPYAGVVTVDFILYKWEEDFFHQYMLTLGMAGPSTLAKDAQKTYHHITGNNEANGWNNQLSDDFLYNFTYAYGYRTFKHDFSYGKMDIVNNIRVDVGNYNRALMAGGSIRYGNNYPNNFNTVGRFIGANENKLLNLDEKRSKDFAWSVSYGLGYSYTDYFYVTNYDKSYELDKLKDTFIHLFSIDTYFDDFVLSFTYKTSKFVSADYKSEYENWGGINLTYLF</sequence>
<dbReference type="Proteomes" id="UP000503482">
    <property type="component" value="Chromosome"/>
</dbReference>
<proteinExistence type="predicted"/>
<accession>A0AAE7E3T5</accession>
<keyword evidence="1" id="KW-0732">Signal</keyword>
<reference evidence="2 3" key="1">
    <citation type="submission" date="2020-05" db="EMBL/GenBank/DDBJ databases">
        <title>Complete genome sequencing of Campylobacter and Arcobacter type strains.</title>
        <authorList>
            <person name="Miller W.G."/>
            <person name="Yee E."/>
        </authorList>
    </citation>
    <scope>NUCLEOTIDE SEQUENCE [LARGE SCALE GENOMIC DNA]</scope>
    <source>
        <strain evidence="2 3">LMG 26156</strain>
    </source>
</reference>
<evidence type="ECO:0000313" key="3">
    <source>
        <dbReference type="Proteomes" id="UP000503482"/>
    </source>
</evidence>
<dbReference type="InterPro" id="IPR018707">
    <property type="entry name" value="LpxR"/>
</dbReference>
<dbReference type="RefSeq" id="WP_128357873.1">
    <property type="nucleotide sequence ID" value="NZ_CP053840.1"/>
</dbReference>
<feature type="signal peptide" evidence="1">
    <location>
        <begin position="1"/>
        <end position="19"/>
    </location>
</feature>
<dbReference type="InterPro" id="IPR037107">
    <property type="entry name" value="Put_OMP_sf"/>
</dbReference>
<evidence type="ECO:0000313" key="2">
    <source>
        <dbReference type="EMBL" id="QKF67568.1"/>
    </source>
</evidence>